<dbReference type="InterPro" id="IPR052340">
    <property type="entry name" value="RNase_Y/CdgJ"/>
</dbReference>
<dbReference type="RefSeq" id="WP_052563069.1">
    <property type="nucleotide sequence ID" value="NZ_BAFN01000001.1"/>
</dbReference>
<dbReference type="Gene3D" id="1.10.3210.10">
    <property type="entry name" value="Hypothetical protein af1432"/>
    <property type="match status" value="1"/>
</dbReference>
<dbReference type="EMBL" id="BAFN01000001">
    <property type="protein sequence ID" value="GAN33000.1"/>
    <property type="molecule type" value="Genomic_DNA"/>
</dbReference>
<dbReference type="PROSITE" id="PS51833">
    <property type="entry name" value="HDOD"/>
    <property type="match status" value="1"/>
</dbReference>
<gene>
    <name evidence="2" type="ORF">BROSI_A1516</name>
</gene>
<evidence type="ECO:0000259" key="1">
    <source>
        <dbReference type="PROSITE" id="PS51833"/>
    </source>
</evidence>
<comment type="caution">
    <text evidence="2">The sequence shown here is derived from an EMBL/GenBank/DDBJ whole genome shotgun (WGS) entry which is preliminary data.</text>
</comment>
<keyword evidence="3" id="KW-1185">Reference proteome</keyword>
<feature type="domain" description="HDOD" evidence="1">
    <location>
        <begin position="1"/>
        <end position="131"/>
    </location>
</feature>
<dbReference type="InterPro" id="IPR013976">
    <property type="entry name" value="HDOD"/>
</dbReference>
<dbReference type="SUPFAM" id="SSF109604">
    <property type="entry name" value="HD-domain/PDEase-like"/>
    <property type="match status" value="1"/>
</dbReference>
<name>A0ABQ0JWB5_9BACT</name>
<proteinExistence type="predicted"/>
<reference evidence="3" key="1">
    <citation type="journal article" date="2015" name="Genome Announc.">
        <title>Draft Genome Sequence of an Anaerobic Ammonium-Oxidizing Bacterium, "Candidatus Brocadia sinica".</title>
        <authorList>
            <person name="Oshiki M."/>
            <person name="Shinyako-Hata K."/>
            <person name="Satoh H."/>
            <person name="Okabe S."/>
        </authorList>
    </citation>
    <scope>NUCLEOTIDE SEQUENCE [LARGE SCALE GENOMIC DNA]</scope>
    <source>
        <strain evidence="3">JPN1</strain>
    </source>
</reference>
<evidence type="ECO:0000313" key="2">
    <source>
        <dbReference type="EMBL" id="GAN33000.1"/>
    </source>
</evidence>
<sequence length="131" mass="14702">MRDIADLISMDTSLSAKVLKIANSAFYNFPCKISTIQQAVSRIGINAIRSLVLSVSFFSIKSGEKKDVFNYEQFWEQSLSGAVAAKLIMAEIVKSDWEEIFIAAKVQLQKITKELQGKKTKSLKDLHTWIA</sequence>
<protein>
    <recommendedName>
        <fullName evidence="1">HDOD domain-containing protein</fullName>
    </recommendedName>
</protein>
<dbReference type="Proteomes" id="UP000032309">
    <property type="component" value="Unassembled WGS sequence"/>
</dbReference>
<dbReference type="PANTHER" id="PTHR33525:SF3">
    <property type="entry name" value="RIBONUCLEASE Y"/>
    <property type="match status" value="1"/>
</dbReference>
<dbReference type="PANTHER" id="PTHR33525">
    <property type="match status" value="1"/>
</dbReference>
<evidence type="ECO:0000313" key="3">
    <source>
        <dbReference type="Proteomes" id="UP000032309"/>
    </source>
</evidence>
<dbReference type="Pfam" id="PF08668">
    <property type="entry name" value="HDOD"/>
    <property type="match status" value="1"/>
</dbReference>
<accession>A0ABQ0JWB5</accession>
<organism evidence="2 3">
    <name type="scientific">Candidatus Brocadia sinica JPN1</name>
    <dbReference type="NCBI Taxonomy" id="1197129"/>
    <lineage>
        <taxon>Bacteria</taxon>
        <taxon>Pseudomonadati</taxon>
        <taxon>Planctomycetota</taxon>
        <taxon>Candidatus Brocadiia</taxon>
        <taxon>Candidatus Brocadiales</taxon>
        <taxon>Candidatus Brocadiaceae</taxon>
        <taxon>Candidatus Brocadia</taxon>
    </lineage>
</organism>